<proteinExistence type="predicted"/>
<dbReference type="Proteomes" id="UP000324022">
    <property type="component" value="Unassembled WGS sequence"/>
</dbReference>
<dbReference type="AlphaFoldDB" id="A0A5C3E0B8"/>
<organism evidence="2 3">
    <name type="scientific">Ustilago trichophora</name>
    <dbReference type="NCBI Taxonomy" id="86804"/>
    <lineage>
        <taxon>Eukaryota</taxon>
        <taxon>Fungi</taxon>
        <taxon>Dikarya</taxon>
        <taxon>Basidiomycota</taxon>
        <taxon>Ustilaginomycotina</taxon>
        <taxon>Ustilaginomycetes</taxon>
        <taxon>Ustilaginales</taxon>
        <taxon>Ustilaginaceae</taxon>
        <taxon>Ustilago</taxon>
    </lineage>
</organism>
<evidence type="ECO:0000313" key="3">
    <source>
        <dbReference type="Proteomes" id="UP000324022"/>
    </source>
</evidence>
<reference evidence="2 3" key="1">
    <citation type="submission" date="2018-03" db="EMBL/GenBank/DDBJ databases">
        <authorList>
            <person name="Guldener U."/>
        </authorList>
    </citation>
    <scope>NUCLEOTIDE SEQUENCE [LARGE SCALE GENOMIC DNA]</scope>
    <source>
        <strain evidence="2 3">NBRC100155</strain>
    </source>
</reference>
<dbReference type="OrthoDB" id="2551373at2759"/>
<feature type="compositionally biased region" description="Low complexity" evidence="1">
    <location>
        <begin position="1"/>
        <end position="20"/>
    </location>
</feature>
<evidence type="ECO:0000256" key="1">
    <source>
        <dbReference type="SAM" id="MobiDB-lite"/>
    </source>
</evidence>
<dbReference type="EMBL" id="OOIN01000007">
    <property type="protein sequence ID" value="SPO24143.1"/>
    <property type="molecule type" value="Genomic_DNA"/>
</dbReference>
<keyword evidence="3" id="KW-1185">Reference proteome</keyword>
<sequence length="233" mass="25299">MSTNSNVESSPSSTNASSKTDTAPLKSVNDNVPPSPSPSPVVAPIPSIPISPTTSAILRIQTLNHLIYGSLPPPPPPPHHHPSTLNTSCSDPILIRISTIISQLNEIKQMSGKPLNLLLDNWEIYSSLLDPISPCSPIKCTTTTTWDIAQQASYILSQEQELKSYLQDLESIQTLIHHHAVLNSDNNRNLARKSHQHPLPPTTCSLSSLLLCSKMFTSLTPPLPTPKHFGFAT</sequence>
<feature type="compositionally biased region" description="Pro residues" evidence="1">
    <location>
        <begin position="33"/>
        <end position="43"/>
    </location>
</feature>
<protein>
    <submittedName>
        <fullName evidence="2">Uncharacterized protein</fullName>
    </submittedName>
</protein>
<gene>
    <name evidence="2" type="ORF">UTRI_03411</name>
</gene>
<evidence type="ECO:0000313" key="2">
    <source>
        <dbReference type="EMBL" id="SPO24143.1"/>
    </source>
</evidence>
<accession>A0A5C3E0B8</accession>
<feature type="region of interest" description="Disordered" evidence="1">
    <location>
        <begin position="1"/>
        <end position="43"/>
    </location>
</feature>
<name>A0A5C3E0B8_9BASI</name>